<dbReference type="InterPro" id="IPR036526">
    <property type="entry name" value="C-N_Hydrolase_sf"/>
</dbReference>
<accession>A0A5C6B8M4</accession>
<dbReference type="Pfam" id="PF00795">
    <property type="entry name" value="CN_hydrolase"/>
    <property type="match status" value="1"/>
</dbReference>
<dbReference type="GO" id="GO:0033388">
    <property type="term" value="P:putrescine biosynthetic process from arginine"/>
    <property type="evidence" value="ECO:0007669"/>
    <property type="project" value="TreeGrafter"/>
</dbReference>
<dbReference type="PANTHER" id="PTHR43674:SF2">
    <property type="entry name" value="BETA-UREIDOPROPIONASE"/>
    <property type="match status" value="1"/>
</dbReference>
<organism evidence="3 4">
    <name type="scientific">Stieleria varia</name>
    <dbReference type="NCBI Taxonomy" id="2528005"/>
    <lineage>
        <taxon>Bacteria</taxon>
        <taxon>Pseudomonadati</taxon>
        <taxon>Planctomycetota</taxon>
        <taxon>Planctomycetia</taxon>
        <taxon>Pirellulales</taxon>
        <taxon>Pirellulaceae</taxon>
        <taxon>Stieleria</taxon>
    </lineage>
</organism>
<comment type="caution">
    <text evidence="3">The sequence shown here is derived from an EMBL/GenBank/DDBJ whole genome shotgun (WGS) entry which is preliminary data.</text>
</comment>
<dbReference type="PROSITE" id="PS50263">
    <property type="entry name" value="CN_HYDROLASE"/>
    <property type="match status" value="1"/>
</dbReference>
<evidence type="ECO:0000313" key="4">
    <source>
        <dbReference type="Proteomes" id="UP000320176"/>
    </source>
</evidence>
<dbReference type="PANTHER" id="PTHR43674">
    <property type="entry name" value="NITRILASE C965.09-RELATED"/>
    <property type="match status" value="1"/>
</dbReference>
<keyword evidence="1 3" id="KW-0378">Hydrolase</keyword>
<dbReference type="CDD" id="cd07585">
    <property type="entry name" value="nitrilase_7"/>
    <property type="match status" value="1"/>
</dbReference>
<sequence length="330" mass="36654">MNPITVAAIQFNHRPGAKHFNLGRVQALSAEAAERGVQLAAFPEMCLTGYWHVRHLDEEQVRELAEPIEGGFLTGALLEIARKNDMTIGAGLIESAADGRLYNSYVVAMPDGRHAVHRKLHCFISPHMSSGDTYTVFDIPQGARVGVLICYDNNIGENVRMNALMGAEVLLAPHQTGGCNSPSPRCMGVIEPRLWEQRDENPEAIEAEFRGPKGREWLMRWLPARAHDNGLFLVFSNGVGIDDNEVRTGNSMVLDPYGATLAETWKARDEIVVAHLDPSLQASSTGRRWLQSRRPELYEMLTKPTGIERDTRIVRFEKVEAETASRGKAT</sequence>
<evidence type="ECO:0000259" key="2">
    <source>
        <dbReference type="PROSITE" id="PS50263"/>
    </source>
</evidence>
<dbReference type="RefSeq" id="WP_146517951.1">
    <property type="nucleotide sequence ID" value="NZ_CP151726.1"/>
</dbReference>
<protein>
    <submittedName>
        <fullName evidence="3">(R)-stereoselective amidase</fullName>
        <ecNumber evidence="3">3.5.1.100</ecNumber>
    </submittedName>
</protein>
<dbReference type="GO" id="GO:0050126">
    <property type="term" value="F:N-carbamoylputrescine amidase activity"/>
    <property type="evidence" value="ECO:0007669"/>
    <property type="project" value="TreeGrafter"/>
</dbReference>
<reference evidence="3 4" key="1">
    <citation type="submission" date="2019-02" db="EMBL/GenBank/DDBJ databases">
        <title>Deep-cultivation of Planctomycetes and their phenomic and genomic characterization uncovers novel biology.</title>
        <authorList>
            <person name="Wiegand S."/>
            <person name="Jogler M."/>
            <person name="Boedeker C."/>
            <person name="Pinto D."/>
            <person name="Vollmers J."/>
            <person name="Rivas-Marin E."/>
            <person name="Kohn T."/>
            <person name="Peeters S.H."/>
            <person name="Heuer A."/>
            <person name="Rast P."/>
            <person name="Oberbeckmann S."/>
            <person name="Bunk B."/>
            <person name="Jeske O."/>
            <person name="Meyerdierks A."/>
            <person name="Storesund J.E."/>
            <person name="Kallscheuer N."/>
            <person name="Luecker S."/>
            <person name="Lage O.M."/>
            <person name="Pohl T."/>
            <person name="Merkel B.J."/>
            <person name="Hornburger P."/>
            <person name="Mueller R.-W."/>
            <person name="Bruemmer F."/>
            <person name="Labrenz M."/>
            <person name="Spormann A.M."/>
            <person name="Op Den Camp H."/>
            <person name="Overmann J."/>
            <person name="Amann R."/>
            <person name="Jetten M.S.M."/>
            <person name="Mascher T."/>
            <person name="Medema M.H."/>
            <person name="Devos D.P."/>
            <person name="Kaster A.-K."/>
            <person name="Ovreas L."/>
            <person name="Rohde M."/>
            <person name="Galperin M.Y."/>
            <person name="Jogler C."/>
        </authorList>
    </citation>
    <scope>NUCLEOTIDE SEQUENCE [LARGE SCALE GENOMIC DNA]</scope>
    <source>
        <strain evidence="3 4">Pla52n</strain>
    </source>
</reference>
<dbReference type="EC" id="3.5.1.100" evidence="3"/>
<evidence type="ECO:0000256" key="1">
    <source>
        <dbReference type="ARBA" id="ARBA00022801"/>
    </source>
</evidence>
<dbReference type="Proteomes" id="UP000320176">
    <property type="component" value="Unassembled WGS sequence"/>
</dbReference>
<evidence type="ECO:0000313" key="3">
    <source>
        <dbReference type="EMBL" id="TWU07791.1"/>
    </source>
</evidence>
<name>A0A5C6B8M4_9BACT</name>
<dbReference type="InterPro" id="IPR050345">
    <property type="entry name" value="Aliph_Amidase/BUP"/>
</dbReference>
<dbReference type="Gene3D" id="3.60.110.10">
    <property type="entry name" value="Carbon-nitrogen hydrolase"/>
    <property type="match status" value="1"/>
</dbReference>
<keyword evidence="4" id="KW-1185">Reference proteome</keyword>
<gene>
    <name evidence="3" type="primary">ramA_1</name>
    <name evidence="3" type="ORF">Pla52n_03650</name>
</gene>
<dbReference type="InterPro" id="IPR003010">
    <property type="entry name" value="C-N_Hydrolase"/>
</dbReference>
<dbReference type="OrthoDB" id="2826359at2"/>
<proteinExistence type="predicted"/>
<dbReference type="EMBL" id="SJPN01000001">
    <property type="protein sequence ID" value="TWU07791.1"/>
    <property type="molecule type" value="Genomic_DNA"/>
</dbReference>
<feature type="domain" description="CN hydrolase" evidence="2">
    <location>
        <begin position="4"/>
        <end position="278"/>
    </location>
</feature>
<dbReference type="AlphaFoldDB" id="A0A5C6B8M4"/>
<dbReference type="SUPFAM" id="SSF56317">
    <property type="entry name" value="Carbon-nitrogen hydrolase"/>
    <property type="match status" value="1"/>
</dbReference>